<dbReference type="PANTHER" id="PTHR34584">
    <property type="entry name" value="NA(+)/H(+) ANTIPORTER SUBUNIT E1"/>
    <property type="match status" value="1"/>
</dbReference>
<dbReference type="AlphaFoldDB" id="A0A3B9INL5"/>
<accession>A0A3B9INL5</accession>
<comment type="caution">
    <text evidence="8">The sequence shown here is derived from an EMBL/GenBank/DDBJ whole genome shotgun (WGS) entry which is preliminary data.</text>
</comment>
<dbReference type="Proteomes" id="UP000257706">
    <property type="component" value="Unassembled WGS sequence"/>
</dbReference>
<dbReference type="EMBL" id="DMAI01000307">
    <property type="protein sequence ID" value="HAE49464.1"/>
    <property type="molecule type" value="Genomic_DNA"/>
</dbReference>
<keyword evidence="6 7" id="KW-0472">Membrane</keyword>
<evidence type="ECO:0000313" key="8">
    <source>
        <dbReference type="EMBL" id="HAE49464.1"/>
    </source>
</evidence>
<dbReference type="InterPro" id="IPR002758">
    <property type="entry name" value="Cation_antiport_E"/>
</dbReference>
<dbReference type="GO" id="GO:0005886">
    <property type="term" value="C:plasma membrane"/>
    <property type="evidence" value="ECO:0007669"/>
    <property type="project" value="UniProtKB-SubCell"/>
</dbReference>
<feature type="transmembrane region" description="Helical" evidence="7">
    <location>
        <begin position="114"/>
        <end position="134"/>
    </location>
</feature>
<evidence type="ECO:0000256" key="4">
    <source>
        <dbReference type="ARBA" id="ARBA00022692"/>
    </source>
</evidence>
<name>A0A3B9INL5_9PROT</name>
<evidence type="ECO:0008006" key="10">
    <source>
        <dbReference type="Google" id="ProtNLM"/>
    </source>
</evidence>
<evidence type="ECO:0000256" key="7">
    <source>
        <dbReference type="SAM" id="Phobius"/>
    </source>
</evidence>
<evidence type="ECO:0000256" key="6">
    <source>
        <dbReference type="ARBA" id="ARBA00023136"/>
    </source>
</evidence>
<evidence type="ECO:0000256" key="1">
    <source>
        <dbReference type="ARBA" id="ARBA00004651"/>
    </source>
</evidence>
<proteinExistence type="inferred from homology"/>
<protein>
    <recommendedName>
        <fullName evidence="10">Cation transporter</fullName>
    </recommendedName>
</protein>
<evidence type="ECO:0000256" key="5">
    <source>
        <dbReference type="ARBA" id="ARBA00022989"/>
    </source>
</evidence>
<feature type="transmembrane region" description="Helical" evidence="7">
    <location>
        <begin position="90"/>
        <end position="108"/>
    </location>
</feature>
<sequence length="247" mass="27150">MCRKRALPLPRAGSVSCYAKDLSDLIRPDFLDPSRVSWEKRGPGRTLFDGTDTRSACAISALRPAEHDVRPQARRRLLAVKGTNHSGETAVARAFGLFLALLTTWLLMSGIYKPLIIGFGVLSCAFSVWIARWLGILDREGAPLGMLPRAIPYWFWLSVEIIKSNIDVFKRVWGLAPIDPAWARVPTSQTTDLGRVIYAQSITLTPGTVSVDFEGGMIVAHALHSSALEGMGEGEMDRRCTALEGRV</sequence>
<dbReference type="PANTHER" id="PTHR34584:SF1">
    <property type="entry name" value="NA(+)_H(+) ANTIPORTER SUBUNIT E1"/>
    <property type="match status" value="1"/>
</dbReference>
<organism evidence="8 9">
    <name type="scientific">Tistrella mobilis</name>
    <dbReference type="NCBI Taxonomy" id="171437"/>
    <lineage>
        <taxon>Bacteria</taxon>
        <taxon>Pseudomonadati</taxon>
        <taxon>Pseudomonadota</taxon>
        <taxon>Alphaproteobacteria</taxon>
        <taxon>Geminicoccales</taxon>
        <taxon>Geminicoccaceae</taxon>
        <taxon>Tistrella</taxon>
    </lineage>
</organism>
<dbReference type="GO" id="GO:0008324">
    <property type="term" value="F:monoatomic cation transmembrane transporter activity"/>
    <property type="evidence" value="ECO:0007669"/>
    <property type="project" value="InterPro"/>
</dbReference>
<evidence type="ECO:0000256" key="2">
    <source>
        <dbReference type="ARBA" id="ARBA00006228"/>
    </source>
</evidence>
<comment type="similarity">
    <text evidence="2">Belongs to the CPA3 antiporters (TC 2.A.63) subunit E family.</text>
</comment>
<keyword evidence="5 7" id="KW-1133">Transmembrane helix</keyword>
<comment type="subcellular location">
    <subcellularLocation>
        <location evidence="1">Cell membrane</location>
        <topology evidence="1">Multi-pass membrane protein</topology>
    </subcellularLocation>
</comment>
<gene>
    <name evidence="8" type="ORF">DCK97_18770</name>
</gene>
<keyword evidence="3" id="KW-1003">Cell membrane</keyword>
<evidence type="ECO:0000313" key="9">
    <source>
        <dbReference type="Proteomes" id="UP000257706"/>
    </source>
</evidence>
<reference evidence="8 9" key="1">
    <citation type="journal article" date="2018" name="Nat. Biotechnol.">
        <title>A standardized bacterial taxonomy based on genome phylogeny substantially revises the tree of life.</title>
        <authorList>
            <person name="Parks D.H."/>
            <person name="Chuvochina M."/>
            <person name="Waite D.W."/>
            <person name="Rinke C."/>
            <person name="Skarshewski A."/>
            <person name="Chaumeil P.A."/>
            <person name="Hugenholtz P."/>
        </authorList>
    </citation>
    <scope>NUCLEOTIDE SEQUENCE [LARGE SCALE GENOMIC DNA]</scope>
    <source>
        <strain evidence="8">UBA8739</strain>
    </source>
</reference>
<dbReference type="Pfam" id="PF01899">
    <property type="entry name" value="MNHE"/>
    <property type="match status" value="1"/>
</dbReference>
<keyword evidence="4 7" id="KW-0812">Transmembrane</keyword>
<evidence type="ECO:0000256" key="3">
    <source>
        <dbReference type="ARBA" id="ARBA00022475"/>
    </source>
</evidence>